<organism evidence="1 2">
    <name type="scientific">Bdellovibrio bacteriovorus</name>
    <dbReference type="NCBI Taxonomy" id="959"/>
    <lineage>
        <taxon>Bacteria</taxon>
        <taxon>Pseudomonadati</taxon>
        <taxon>Bdellovibrionota</taxon>
        <taxon>Bdellovibrionia</taxon>
        <taxon>Bdellovibrionales</taxon>
        <taxon>Pseudobdellovibrionaceae</taxon>
        <taxon>Bdellovibrio</taxon>
    </lineage>
</organism>
<comment type="caution">
    <text evidence="1">The sequence shown here is derived from an EMBL/GenBank/DDBJ whole genome shotgun (WGS) entry which is preliminary data.</text>
</comment>
<dbReference type="EMBL" id="LUKD01000008">
    <property type="protein sequence ID" value="KYG62884.1"/>
    <property type="molecule type" value="Genomic_DNA"/>
</dbReference>
<dbReference type="RefSeq" id="WP_063209323.1">
    <property type="nucleotide sequence ID" value="NZ_LUKD01000008.1"/>
</dbReference>
<accession>A0A161PAF3</accession>
<protein>
    <submittedName>
        <fullName evidence="1">Uncharacterized protein</fullName>
    </submittedName>
</protein>
<proteinExistence type="predicted"/>
<dbReference type="Proteomes" id="UP000075799">
    <property type="component" value="Unassembled WGS sequence"/>
</dbReference>
<name>A0A161PAF3_BDEBC</name>
<gene>
    <name evidence="1" type="ORF">AZI87_16590</name>
</gene>
<evidence type="ECO:0000313" key="2">
    <source>
        <dbReference type="Proteomes" id="UP000075799"/>
    </source>
</evidence>
<reference evidence="1 2" key="1">
    <citation type="submission" date="2016-03" db="EMBL/GenBank/DDBJ databases">
        <authorList>
            <person name="Ploux O."/>
        </authorList>
    </citation>
    <scope>NUCLEOTIDE SEQUENCE [LARGE SCALE GENOMIC DNA]</scope>
    <source>
        <strain evidence="1 2">EC13</strain>
    </source>
</reference>
<evidence type="ECO:0000313" key="1">
    <source>
        <dbReference type="EMBL" id="KYG62884.1"/>
    </source>
</evidence>
<dbReference type="AlphaFoldDB" id="A0A161PAF3"/>
<sequence length="306" mass="34630">MANSHFFNYYTIRVKEKRKEGNVIIRKFGDEEWDLFPIMQTYFGNMNEFAKDELKKSMSGKDIMKEDQANNLFYGIIQYGNYGMQQDIAHKDGEVTYNMSENEGPIKKHFYLIFIPPNSTTGAMILHSIGADGISSLVQDGITTIFREIAPKFILEIEPVMFNLKAQDEVFLNSITVNAFERPSKVKTNKTIGSRAKKIASITMNTATKQGILSKIFKSENVAETVLDEINPVISLKNADKYNTEVKLDIDILGKNKTLKINREFKYSTSEDMTGRLEMVAGVPTLESLHKEGVGSLKVLRRLGVI</sequence>